<dbReference type="AlphaFoldDB" id="A0A364P0J8"/>
<dbReference type="PIRSF" id="PIRSF004553">
    <property type="entry name" value="CHP00095"/>
    <property type="match status" value="1"/>
</dbReference>
<dbReference type="EMBL" id="PGTO01000003">
    <property type="protein sequence ID" value="RAU22868.1"/>
    <property type="molecule type" value="Genomic_DNA"/>
</dbReference>
<keyword evidence="2 3" id="KW-0808">Transferase</keyword>
<protein>
    <submittedName>
        <fullName evidence="3">16S rRNA (Guanine(966)-N(2))-methyltransferase RsmD</fullName>
    </submittedName>
</protein>
<dbReference type="PANTHER" id="PTHR43542">
    <property type="entry name" value="METHYLTRANSFERASE"/>
    <property type="match status" value="1"/>
</dbReference>
<evidence type="ECO:0000313" key="3">
    <source>
        <dbReference type="EMBL" id="RAU22868.1"/>
    </source>
</evidence>
<dbReference type="CDD" id="cd02440">
    <property type="entry name" value="AdoMet_MTases"/>
    <property type="match status" value="1"/>
</dbReference>
<dbReference type="Gene3D" id="3.40.50.150">
    <property type="entry name" value="Vaccinia Virus protein VP39"/>
    <property type="match status" value="1"/>
</dbReference>
<comment type="caution">
    <text evidence="3">The sequence shown here is derived from an EMBL/GenBank/DDBJ whole genome shotgun (WGS) entry which is preliminary data.</text>
</comment>
<proteinExistence type="predicted"/>
<dbReference type="RefSeq" id="WP_112142851.1">
    <property type="nucleotide sequence ID" value="NZ_PGTO01000003.1"/>
</dbReference>
<dbReference type="GO" id="GO:0031167">
    <property type="term" value="P:rRNA methylation"/>
    <property type="evidence" value="ECO:0007669"/>
    <property type="project" value="InterPro"/>
</dbReference>
<name>A0A364P0J8_9PROT</name>
<evidence type="ECO:0000256" key="2">
    <source>
        <dbReference type="ARBA" id="ARBA00022679"/>
    </source>
</evidence>
<keyword evidence="1 3" id="KW-0489">Methyltransferase</keyword>
<keyword evidence="4" id="KW-1185">Reference proteome</keyword>
<dbReference type="SUPFAM" id="SSF53335">
    <property type="entry name" value="S-adenosyl-L-methionine-dependent methyltransferases"/>
    <property type="match status" value="1"/>
</dbReference>
<dbReference type="Proteomes" id="UP000251075">
    <property type="component" value="Unassembled WGS sequence"/>
</dbReference>
<dbReference type="OrthoDB" id="9803017at2"/>
<dbReference type="InterPro" id="IPR029063">
    <property type="entry name" value="SAM-dependent_MTases_sf"/>
</dbReference>
<accession>A0A364P0J8</accession>
<dbReference type="GO" id="GO:0008168">
    <property type="term" value="F:methyltransferase activity"/>
    <property type="evidence" value="ECO:0007669"/>
    <property type="project" value="UniProtKB-KW"/>
</dbReference>
<evidence type="ECO:0000256" key="1">
    <source>
        <dbReference type="ARBA" id="ARBA00022603"/>
    </source>
</evidence>
<evidence type="ECO:0000313" key="4">
    <source>
        <dbReference type="Proteomes" id="UP000251075"/>
    </source>
</evidence>
<organism evidence="3 4">
    <name type="scientific">Paramagnetospirillum kuznetsovii</name>
    <dbReference type="NCBI Taxonomy" id="2053833"/>
    <lineage>
        <taxon>Bacteria</taxon>
        <taxon>Pseudomonadati</taxon>
        <taxon>Pseudomonadota</taxon>
        <taxon>Alphaproteobacteria</taxon>
        <taxon>Rhodospirillales</taxon>
        <taxon>Magnetospirillaceae</taxon>
        <taxon>Paramagnetospirillum</taxon>
    </lineage>
</organism>
<dbReference type="NCBIfam" id="TIGR00095">
    <property type="entry name" value="16S rRNA (guanine(966)-N(2))-methyltransferase RsmD"/>
    <property type="match status" value="1"/>
</dbReference>
<dbReference type="Pfam" id="PF03602">
    <property type="entry name" value="Cons_hypoth95"/>
    <property type="match status" value="1"/>
</dbReference>
<gene>
    <name evidence="3" type="primary">rsmD</name>
    <name evidence="3" type="ORF">CU669_05655</name>
</gene>
<dbReference type="InterPro" id="IPR004398">
    <property type="entry name" value="RNA_MeTrfase_RsmD"/>
</dbReference>
<reference evidence="3 4" key="1">
    <citation type="submission" date="2017-11" db="EMBL/GenBank/DDBJ databases">
        <title>Draft genome sequence of magnetotactic bacterium Magnetospirillum kuznetsovii LBB-42.</title>
        <authorList>
            <person name="Grouzdev D.S."/>
            <person name="Rysina M.S."/>
            <person name="Baslerov R.V."/>
            <person name="Koziaeva V."/>
        </authorList>
    </citation>
    <scope>NUCLEOTIDE SEQUENCE [LARGE SCALE GENOMIC DNA]</scope>
    <source>
        <strain evidence="3 4">LBB-42</strain>
    </source>
</reference>
<dbReference type="PANTHER" id="PTHR43542:SF1">
    <property type="entry name" value="METHYLTRANSFERASE"/>
    <property type="match status" value="1"/>
</dbReference>
<sequence length="186" mass="19556">MRVIAGLHKGRRLEAPPGRIARPTADRVRQALFDILAHSDLVELDGAVVVDAFAGSGALGLEALSRGAAHASFLELDAQSLAAIYANIKALKEDGRTTVTRADAAKPPAATRSCTLAFLDPPYQSGLATPCLEGLAARGWLADQALAVVEVAVDEAFTPPQGFEVADERERGAARLVFLVWTGKTA</sequence>